<dbReference type="OrthoDB" id="6424451at2759"/>
<reference evidence="4" key="3">
    <citation type="journal article" date="2020" name="Plant Biotechnol. J.">
        <title>The pomegranate (Punica granatum L.) draft genome dissects genetic divergence between soft- and hard-seeded cultivars.</title>
        <authorList>
            <person name="Luo X."/>
            <person name="Li H."/>
            <person name="Wu Z."/>
            <person name="Yao W."/>
            <person name="Zhao P."/>
            <person name="Cao D."/>
            <person name="Yu H."/>
            <person name="Li K."/>
            <person name="Poudel K."/>
            <person name="Zhao D."/>
            <person name="Zhang F."/>
            <person name="Xia X."/>
            <person name="Chen L."/>
            <person name="Wang Q."/>
            <person name="Jing D."/>
            <person name="Cao S."/>
        </authorList>
    </citation>
    <scope>NUCLEOTIDE SEQUENCE [LARGE SCALE GENOMIC DNA]</scope>
</reference>
<reference evidence="2" key="2">
    <citation type="submission" date="2017-06" db="EMBL/GenBank/DDBJ databases">
        <title>The pomegranate genome and the genomics of punicalagin biosynthesis.</title>
        <authorList>
            <person name="Xu C."/>
        </authorList>
    </citation>
    <scope>NUCLEOTIDE SEQUENCE [LARGE SCALE GENOMIC DNA]</scope>
    <source>
        <tissue evidence="2">Fresh leaf</tissue>
    </source>
</reference>
<dbReference type="RefSeq" id="XP_031399033.1">
    <property type="nucleotide sequence ID" value="XM_031543173.1"/>
</dbReference>
<evidence type="ECO:0000256" key="1">
    <source>
        <dbReference type="ARBA" id="ARBA00009817"/>
    </source>
</evidence>
<dbReference type="GeneID" id="116209518"/>
<gene>
    <name evidence="5" type="primary">LOC116209518</name>
    <name evidence="2" type="ORF">CDL15_Pgr002103</name>
</gene>
<evidence type="ECO:0000313" key="3">
    <source>
        <dbReference type="Proteomes" id="UP000197138"/>
    </source>
</evidence>
<protein>
    <submittedName>
        <fullName evidence="5">Heme-binding-like protein At3g10130, chloroplastic</fullName>
    </submittedName>
</protein>
<evidence type="ECO:0000313" key="4">
    <source>
        <dbReference type="Proteomes" id="UP000515151"/>
    </source>
</evidence>
<dbReference type="SUPFAM" id="SSF55136">
    <property type="entry name" value="Probable bacterial effector-binding domain"/>
    <property type="match status" value="2"/>
</dbReference>
<dbReference type="AlphaFoldDB" id="A0A218XCK9"/>
<dbReference type="EMBL" id="MTKT01002011">
    <property type="protein sequence ID" value="OWM82528.1"/>
    <property type="molecule type" value="Genomic_DNA"/>
</dbReference>
<dbReference type="PANTHER" id="PTHR11220">
    <property type="entry name" value="HEME-BINDING PROTEIN-RELATED"/>
    <property type="match status" value="1"/>
</dbReference>
<sequence>MMLCKPSVISPSPTCPFHLASSNSRNPRTAAFCSAGWIRSMAIDRAAVSPPRKRPISASEARISLVFALTSQASSLSQRLLMDLATETAKYVFPKRFDSRNLEEALMSVPDLETVKFKVFSRRDQYEIREVEPYYIAETTMPGRTGFDFSGSSQSFNVLAEYLFGKNTTNEKMEMTTPVYTRKAQSDGERMEMTTPVITKKVNDQEKWQMSFVMPSKYGANLPLPKDSSVRIKEVPKKTVAVVAFSGFVTDEDIQQRERKLREALKSDREFRVKPGTSVEVAQYNPPFTLPFSRRNEIALEVERKEQ</sequence>
<dbReference type="PANTHER" id="PTHR11220:SF54">
    <property type="entry name" value="OS02G0533200 PROTEIN"/>
    <property type="match status" value="1"/>
</dbReference>
<dbReference type="Gene3D" id="3.20.80.10">
    <property type="entry name" value="Regulatory factor, effector binding domain"/>
    <property type="match status" value="2"/>
</dbReference>
<keyword evidence="4" id="KW-1185">Reference proteome</keyword>
<dbReference type="Pfam" id="PF04832">
    <property type="entry name" value="SOUL"/>
    <property type="match status" value="1"/>
</dbReference>
<comment type="similarity">
    <text evidence="1">Belongs to the HEBP family.</text>
</comment>
<dbReference type="Proteomes" id="UP000515151">
    <property type="component" value="Chromosome 5"/>
</dbReference>
<accession>A0A218XCK9</accession>
<dbReference type="InterPro" id="IPR006917">
    <property type="entry name" value="SOUL_heme-bd"/>
</dbReference>
<proteinExistence type="inferred from homology"/>
<name>A0A218XCK9_PUNGR</name>
<reference evidence="3" key="1">
    <citation type="journal article" date="2017" name="Plant J.">
        <title>The pomegranate (Punica granatum L.) genome and the genomics of punicalagin biosynthesis.</title>
        <authorList>
            <person name="Qin G."/>
            <person name="Xu C."/>
            <person name="Ming R."/>
            <person name="Tang H."/>
            <person name="Guyot R."/>
            <person name="Kramer E.M."/>
            <person name="Hu Y."/>
            <person name="Yi X."/>
            <person name="Qi Y."/>
            <person name="Xu X."/>
            <person name="Gao Z."/>
            <person name="Pan H."/>
            <person name="Jian J."/>
            <person name="Tian Y."/>
            <person name="Yue Z."/>
            <person name="Xu Y."/>
        </authorList>
    </citation>
    <scope>NUCLEOTIDE SEQUENCE [LARGE SCALE GENOMIC DNA]</scope>
    <source>
        <strain evidence="3">cv. Dabenzi</strain>
    </source>
</reference>
<dbReference type="Proteomes" id="UP000197138">
    <property type="component" value="Unassembled WGS sequence"/>
</dbReference>
<evidence type="ECO:0000313" key="2">
    <source>
        <dbReference type="EMBL" id="OWM82528.1"/>
    </source>
</evidence>
<reference evidence="5" key="4">
    <citation type="submission" date="2025-04" db="UniProtKB">
        <authorList>
            <consortium name="RefSeq"/>
        </authorList>
    </citation>
    <scope>IDENTIFICATION</scope>
    <source>
        <tissue evidence="5">Leaf</tissue>
    </source>
</reference>
<organism evidence="2 3">
    <name type="scientific">Punica granatum</name>
    <name type="common">Pomegranate</name>
    <dbReference type="NCBI Taxonomy" id="22663"/>
    <lineage>
        <taxon>Eukaryota</taxon>
        <taxon>Viridiplantae</taxon>
        <taxon>Streptophyta</taxon>
        <taxon>Embryophyta</taxon>
        <taxon>Tracheophyta</taxon>
        <taxon>Spermatophyta</taxon>
        <taxon>Magnoliopsida</taxon>
        <taxon>eudicotyledons</taxon>
        <taxon>Gunneridae</taxon>
        <taxon>Pentapetalae</taxon>
        <taxon>rosids</taxon>
        <taxon>malvids</taxon>
        <taxon>Myrtales</taxon>
        <taxon>Lythraceae</taxon>
        <taxon>Punica</taxon>
    </lineage>
</organism>
<evidence type="ECO:0000313" key="5">
    <source>
        <dbReference type="RefSeq" id="XP_031399033.1"/>
    </source>
</evidence>
<dbReference type="InterPro" id="IPR011256">
    <property type="entry name" value="Reg_factor_effector_dom_sf"/>
</dbReference>